<dbReference type="GO" id="GO:0004815">
    <property type="term" value="F:aspartate-tRNA ligase activity"/>
    <property type="evidence" value="ECO:0007669"/>
    <property type="project" value="UniProtKB-UniRule"/>
</dbReference>
<name>A0A8J8PGF4_9ARCH</name>
<comment type="similarity">
    <text evidence="1 7">Belongs to the class-II aminoacyl-tRNA synthetase family. Type 1 subfamily.</text>
</comment>
<comment type="subcellular location">
    <subcellularLocation>
        <location evidence="7">Cytoplasm</location>
    </subcellularLocation>
</comment>
<dbReference type="PRINTS" id="PR01042">
    <property type="entry name" value="TRNASYNTHASP"/>
</dbReference>
<comment type="catalytic activity">
    <reaction evidence="7">
        <text>tRNA(Asx) + L-aspartate + ATP = L-aspartyl-tRNA(Asx) + AMP + diphosphate</text>
        <dbReference type="Rhea" id="RHEA:18349"/>
        <dbReference type="Rhea" id="RHEA-COMP:9710"/>
        <dbReference type="Rhea" id="RHEA-COMP:9711"/>
        <dbReference type="ChEBI" id="CHEBI:29991"/>
        <dbReference type="ChEBI" id="CHEBI:30616"/>
        <dbReference type="ChEBI" id="CHEBI:33019"/>
        <dbReference type="ChEBI" id="CHEBI:78442"/>
        <dbReference type="ChEBI" id="CHEBI:78516"/>
        <dbReference type="ChEBI" id="CHEBI:456215"/>
        <dbReference type="EC" id="6.1.1.23"/>
    </reaction>
</comment>
<evidence type="ECO:0000259" key="8">
    <source>
        <dbReference type="PROSITE" id="PS50862"/>
    </source>
</evidence>
<dbReference type="Pfam" id="PF02938">
    <property type="entry name" value="GAD"/>
    <property type="match status" value="1"/>
</dbReference>
<dbReference type="SUPFAM" id="SSF55681">
    <property type="entry name" value="Class II aaRS and biotin synthetases"/>
    <property type="match status" value="1"/>
</dbReference>
<organism evidence="9 10">
    <name type="scientific">Candidatus Methanomassiliicoccus intestinalis</name>
    <dbReference type="NCBI Taxonomy" id="1406512"/>
    <lineage>
        <taxon>Archaea</taxon>
        <taxon>Methanobacteriati</taxon>
        <taxon>Thermoplasmatota</taxon>
        <taxon>Thermoplasmata</taxon>
        <taxon>Methanomassiliicoccales</taxon>
        <taxon>Methanomassiliicoccaceae</taxon>
        <taxon>Methanomassiliicoccus</taxon>
    </lineage>
</organism>
<accession>A0A8J8PGF4</accession>
<dbReference type="InterPro" id="IPR047089">
    <property type="entry name" value="Asp-tRNA-ligase_1_N"/>
</dbReference>
<feature type="binding site" evidence="7">
    <location>
        <position position="238"/>
    </location>
    <ligand>
        <name>ATP</name>
        <dbReference type="ChEBI" id="CHEBI:30616"/>
    </ligand>
</feature>
<keyword evidence="5 7" id="KW-0648">Protein biosynthesis</keyword>
<dbReference type="PANTHER" id="PTHR22594:SF5">
    <property type="entry name" value="ASPARTATE--TRNA LIGASE, MITOCHONDRIAL"/>
    <property type="match status" value="1"/>
</dbReference>
<dbReference type="CDD" id="cd00777">
    <property type="entry name" value="AspRS_core"/>
    <property type="match status" value="1"/>
</dbReference>
<dbReference type="NCBIfam" id="TIGR00459">
    <property type="entry name" value="aspS_bact"/>
    <property type="match status" value="1"/>
</dbReference>
<feature type="binding site" evidence="7">
    <location>
        <position position="183"/>
    </location>
    <ligand>
        <name>L-aspartate</name>
        <dbReference type="ChEBI" id="CHEBI:29991"/>
    </ligand>
</feature>
<proteinExistence type="inferred from homology"/>
<comment type="function">
    <text evidence="7">Aspartyl-tRNA synthetase with relaxed tRNA specificity since it is able to aspartylate not only its cognate tRNA(Asp) but also tRNA(Asn). Reaction proceeds in two steps: L-aspartate is first activated by ATP to form Asp-AMP and then transferred to the acceptor end of tRNA(Asp/Asn).</text>
</comment>
<dbReference type="InterPro" id="IPR004524">
    <property type="entry name" value="Asp-tRNA-ligase_1"/>
</dbReference>
<dbReference type="InterPro" id="IPR045864">
    <property type="entry name" value="aa-tRNA-synth_II/BPL/LPL"/>
</dbReference>
<dbReference type="InterPro" id="IPR006195">
    <property type="entry name" value="aa-tRNA-synth_II"/>
</dbReference>
<keyword evidence="4 7" id="KW-0067">ATP-binding</keyword>
<feature type="site" description="Important for tRNA non-discrimination" evidence="7">
    <location>
        <position position="88"/>
    </location>
</feature>
<evidence type="ECO:0000256" key="5">
    <source>
        <dbReference type="ARBA" id="ARBA00022917"/>
    </source>
</evidence>
<feature type="binding site" evidence="7">
    <location>
        <begin position="547"/>
        <end position="550"/>
    </location>
    <ligand>
        <name>ATP</name>
        <dbReference type="ChEBI" id="CHEBI:30616"/>
    </ligand>
</feature>
<dbReference type="Gene3D" id="2.40.50.140">
    <property type="entry name" value="Nucleic acid-binding proteins"/>
    <property type="match status" value="1"/>
</dbReference>
<dbReference type="EC" id="6.1.1.23" evidence="7"/>
<dbReference type="InterPro" id="IPR012340">
    <property type="entry name" value="NA-bd_OB-fold"/>
</dbReference>
<feature type="site" description="Important for tRNA non-discrimination" evidence="7">
    <location>
        <position position="31"/>
    </location>
</feature>
<dbReference type="HAMAP" id="MF_00044">
    <property type="entry name" value="Asp_tRNA_synth_type1"/>
    <property type="match status" value="1"/>
</dbReference>
<dbReference type="SUPFAM" id="SSF50249">
    <property type="entry name" value="Nucleic acid-binding proteins"/>
    <property type="match status" value="1"/>
</dbReference>
<dbReference type="AlphaFoldDB" id="A0A8J8PGF4"/>
<dbReference type="InterPro" id="IPR002312">
    <property type="entry name" value="Asp/Asn-tRNA-synth_IIb"/>
</dbReference>
<dbReference type="InterPro" id="IPR004364">
    <property type="entry name" value="Aa-tRNA-synt_II"/>
</dbReference>
<dbReference type="InterPro" id="IPR029351">
    <property type="entry name" value="GAD_dom"/>
</dbReference>
<evidence type="ECO:0000313" key="10">
    <source>
        <dbReference type="Proteomes" id="UP000752814"/>
    </source>
</evidence>
<dbReference type="SUPFAM" id="SSF55261">
    <property type="entry name" value="GAD domain-like"/>
    <property type="match status" value="1"/>
</dbReference>
<dbReference type="RefSeq" id="WP_400194940.1">
    <property type="nucleotide sequence ID" value="NZ_CAYAYE010000028.1"/>
</dbReference>
<comment type="subunit">
    <text evidence="7">Homodimer.</text>
</comment>
<feature type="binding site" evidence="7">
    <location>
        <position position="229"/>
    </location>
    <ligand>
        <name>L-aspartate</name>
        <dbReference type="ChEBI" id="CHEBI:29991"/>
    </ligand>
</feature>
<dbReference type="EMBL" id="LVVT01000007">
    <property type="protein sequence ID" value="TQS84123.1"/>
    <property type="molecule type" value="Genomic_DNA"/>
</dbReference>
<dbReference type="GO" id="GO:0006422">
    <property type="term" value="P:aspartyl-tRNA aminoacylation"/>
    <property type="evidence" value="ECO:0007669"/>
    <property type="project" value="UniProtKB-UniRule"/>
</dbReference>
<dbReference type="Gene3D" id="3.30.1360.30">
    <property type="entry name" value="GAD-like domain"/>
    <property type="match status" value="1"/>
</dbReference>
<dbReference type="InterPro" id="IPR004365">
    <property type="entry name" value="NA-bd_OB_tRNA"/>
</dbReference>
<comment type="caution">
    <text evidence="9">The sequence shown here is derived from an EMBL/GenBank/DDBJ whole genome shotgun (WGS) entry which is preliminary data.</text>
</comment>
<evidence type="ECO:0000256" key="6">
    <source>
        <dbReference type="ARBA" id="ARBA00023146"/>
    </source>
</evidence>
<evidence type="ECO:0000256" key="4">
    <source>
        <dbReference type="ARBA" id="ARBA00022840"/>
    </source>
</evidence>
<dbReference type="PROSITE" id="PS50862">
    <property type="entry name" value="AA_TRNA_LIGASE_II"/>
    <property type="match status" value="1"/>
</dbReference>
<feature type="binding site" evidence="7">
    <location>
        <position position="464"/>
    </location>
    <ligand>
        <name>L-aspartate</name>
        <dbReference type="ChEBI" id="CHEBI:29991"/>
    </ligand>
</feature>
<sequence>MMRTHTCGELRSSDIGKDVTIAGWIRFSRDHGGVLFFDVADTYGITQAVYDPESITADGYAELGDILKTFSRESVIKVVGTVRNRVPGTEDCRNNTGEVEVLIKTAELLNSSKPLPFEVAEQKGSMLPSEDLRLKYRYLDLRRHVMAENLRFRHSVVTSLRTALNSRGFTEIETPMLVRSTPEGARDFIVPSRTSPGDFYALPQSPQMYKQMLMVGGMDRYFQLARCFRDEDSRSDRQPEFTQIDMEMSFVDMSDIQETIEFMLSEMWKNVYGEGLKTPFPRVSFYDAMHKYGTDAPDIRYGLELHDVTEIVRNANYEIFKRILSKNGKVECVNVKAEYTKGGSEEGGVGRNEVDRLIEWAKSQGMGGLTWMRMTPEGLQSNIVKYFSDDVKDALVAEMDAKDGDLLLYLAGSEIAALKAGGELRRKLAADLGLLEGKPHQFVWLVDCPLFQKDSATGQIEAFHHMFVCPENMDLSGEITDIKGLSYDLVLDGSEIGSGSMRCHDPEVQHRILEMIGMSEEKIQDEFGFFIEALSFGAPPHGGIALGVDRLISLLLGCESIRDVIAFPKNKKFQSLVDGAPASVEEEKLSELQLLSLAGEDFDDSDFEE</sequence>
<dbReference type="Gene3D" id="3.30.930.10">
    <property type="entry name" value="Bira Bifunctional Protein, Domain 2"/>
    <property type="match status" value="1"/>
</dbReference>
<evidence type="ECO:0000256" key="2">
    <source>
        <dbReference type="ARBA" id="ARBA00022598"/>
    </source>
</evidence>
<keyword evidence="2 7" id="KW-0436">Ligase</keyword>
<protein>
    <recommendedName>
        <fullName evidence="7">Aspartate--tRNA(Asp/Asn) ligase</fullName>
        <ecNumber evidence="7">6.1.1.23</ecNumber>
    </recommendedName>
    <alternativeName>
        <fullName evidence="7">Aspartyl-tRNA synthetase</fullName>
        <shortName evidence="7">AspRS</shortName>
    </alternativeName>
    <alternativeName>
        <fullName evidence="7">Non-discriminating aspartyl-tRNA synthetase</fullName>
        <shortName evidence="7">ND-AspRS</shortName>
    </alternativeName>
</protein>
<feature type="domain" description="Aminoacyl-transfer RNA synthetases class-II family profile" evidence="8">
    <location>
        <begin position="150"/>
        <end position="568"/>
    </location>
</feature>
<feature type="region of interest" description="Aspartate" evidence="7">
    <location>
        <begin position="207"/>
        <end position="210"/>
    </location>
</feature>
<dbReference type="CDD" id="cd04317">
    <property type="entry name" value="EcAspRS_like_N"/>
    <property type="match status" value="1"/>
</dbReference>
<dbReference type="PANTHER" id="PTHR22594">
    <property type="entry name" value="ASPARTYL/LYSYL-TRNA SYNTHETASE"/>
    <property type="match status" value="1"/>
</dbReference>
<dbReference type="GO" id="GO:0003676">
    <property type="term" value="F:nucleic acid binding"/>
    <property type="evidence" value="ECO:0007669"/>
    <property type="project" value="InterPro"/>
</dbReference>
<reference evidence="9" key="1">
    <citation type="submission" date="2016-03" db="EMBL/GenBank/DDBJ databases">
        <authorList>
            <person name="Borrel G."/>
            <person name="Mccann A."/>
            <person name="O'Toole P.W."/>
        </authorList>
    </citation>
    <scope>NUCLEOTIDE SEQUENCE</scope>
    <source>
        <strain evidence="9">183</strain>
    </source>
</reference>
<keyword evidence="3 7" id="KW-0547">Nucleotide-binding</keyword>
<dbReference type="GO" id="GO:0005737">
    <property type="term" value="C:cytoplasm"/>
    <property type="evidence" value="ECO:0007669"/>
    <property type="project" value="UniProtKB-SubCell"/>
</dbReference>
<dbReference type="Proteomes" id="UP000752814">
    <property type="component" value="Unassembled WGS sequence"/>
</dbReference>
<dbReference type="NCBIfam" id="NF001750">
    <property type="entry name" value="PRK00476.1"/>
    <property type="match status" value="1"/>
</dbReference>
<dbReference type="GO" id="GO:0005524">
    <property type="term" value="F:ATP binding"/>
    <property type="evidence" value="ECO:0007669"/>
    <property type="project" value="UniProtKB-UniRule"/>
</dbReference>
<feature type="binding site" evidence="7">
    <location>
        <position position="502"/>
    </location>
    <ligand>
        <name>L-aspartate</name>
        <dbReference type="ChEBI" id="CHEBI:29991"/>
    </ligand>
</feature>
<feature type="binding site" evidence="7">
    <location>
        <position position="495"/>
    </location>
    <ligand>
        <name>ATP</name>
        <dbReference type="ChEBI" id="CHEBI:30616"/>
    </ligand>
</feature>
<dbReference type="Pfam" id="PF01336">
    <property type="entry name" value="tRNA_anti-codon"/>
    <property type="match status" value="1"/>
</dbReference>
<dbReference type="Pfam" id="PF00152">
    <property type="entry name" value="tRNA-synt_2"/>
    <property type="match status" value="1"/>
</dbReference>
<keyword evidence="6 7" id="KW-0030">Aminoacyl-tRNA synthetase</keyword>
<dbReference type="InterPro" id="IPR047090">
    <property type="entry name" value="AspRS_core"/>
</dbReference>
<evidence type="ECO:0000256" key="3">
    <source>
        <dbReference type="ARBA" id="ARBA00022741"/>
    </source>
</evidence>
<feature type="binding site" evidence="7">
    <location>
        <begin position="229"/>
        <end position="231"/>
    </location>
    <ligand>
        <name>ATP</name>
        <dbReference type="ChEBI" id="CHEBI:30616"/>
    </ligand>
</feature>
<dbReference type="GO" id="GO:0050560">
    <property type="term" value="F:aspartate-tRNA(Asn) ligase activity"/>
    <property type="evidence" value="ECO:0007669"/>
    <property type="project" value="UniProtKB-EC"/>
</dbReference>
<evidence type="ECO:0000256" key="1">
    <source>
        <dbReference type="ARBA" id="ARBA00006303"/>
    </source>
</evidence>
<evidence type="ECO:0000313" key="9">
    <source>
        <dbReference type="EMBL" id="TQS84123.1"/>
    </source>
</evidence>
<evidence type="ECO:0000256" key="7">
    <source>
        <dbReference type="HAMAP-Rule" id="MF_00044"/>
    </source>
</evidence>
<dbReference type="InterPro" id="IPR004115">
    <property type="entry name" value="GAD-like_sf"/>
</dbReference>
<keyword evidence="7" id="KW-0963">Cytoplasm</keyword>
<gene>
    <name evidence="7" type="primary">aspS</name>
    <name evidence="9" type="ORF">A3207_07365</name>
</gene>